<evidence type="ECO:0000313" key="10">
    <source>
        <dbReference type="Proteomes" id="UP000036955"/>
    </source>
</evidence>
<dbReference type="PROSITE" id="PS51459">
    <property type="entry name" value="FIDO"/>
    <property type="match status" value="1"/>
</dbReference>
<evidence type="ECO:0000259" key="8">
    <source>
        <dbReference type="PROSITE" id="PS51459"/>
    </source>
</evidence>
<dbReference type="Proteomes" id="UP000036955">
    <property type="component" value="Unassembled WGS sequence"/>
</dbReference>
<feature type="domain" description="Fido" evidence="8">
    <location>
        <begin position="54"/>
        <end position="191"/>
    </location>
</feature>
<comment type="catalytic activity">
    <reaction evidence="6">
        <text>L-threonyl-[protein] + ATP = 3-O-(5'-adenylyl)-L-threonyl-[protein] + diphosphate</text>
        <dbReference type="Rhea" id="RHEA:54292"/>
        <dbReference type="Rhea" id="RHEA-COMP:11060"/>
        <dbReference type="Rhea" id="RHEA-COMP:13847"/>
        <dbReference type="ChEBI" id="CHEBI:30013"/>
        <dbReference type="ChEBI" id="CHEBI:30616"/>
        <dbReference type="ChEBI" id="CHEBI:33019"/>
        <dbReference type="ChEBI" id="CHEBI:138113"/>
        <dbReference type="EC" id="2.7.7.108"/>
    </reaction>
</comment>
<evidence type="ECO:0000256" key="5">
    <source>
        <dbReference type="ARBA" id="ARBA00034531"/>
    </source>
</evidence>
<keyword evidence="1" id="KW-0808">Transferase</keyword>
<accession>A0A0L1MPI9</accession>
<gene>
    <name evidence="9" type="ORF">ACS77_00420</name>
</gene>
<keyword evidence="3" id="KW-0547">Nucleotide-binding</keyword>
<evidence type="ECO:0000313" key="9">
    <source>
        <dbReference type="EMBL" id="KNH30316.1"/>
    </source>
</evidence>
<dbReference type="PANTHER" id="PTHR39560:SF1">
    <property type="entry name" value="PROTEIN ADENYLYLTRANSFERASE FIC-RELATED"/>
    <property type="match status" value="1"/>
</dbReference>
<keyword evidence="2" id="KW-0548">Nucleotidyltransferase</keyword>
<evidence type="ECO:0000256" key="3">
    <source>
        <dbReference type="ARBA" id="ARBA00022741"/>
    </source>
</evidence>
<keyword evidence="4" id="KW-0067">ATP-binding</keyword>
<protein>
    <recommendedName>
        <fullName evidence="5">protein adenylyltransferase</fullName>
        <ecNumber evidence="5">2.7.7.108</ecNumber>
    </recommendedName>
</protein>
<dbReference type="EMBL" id="LFQK01000001">
    <property type="protein sequence ID" value="KNH30316.1"/>
    <property type="molecule type" value="Genomic_DNA"/>
</dbReference>
<dbReference type="AlphaFoldDB" id="A0A0L1MPI9"/>
<dbReference type="InterPro" id="IPR036597">
    <property type="entry name" value="Fido-like_dom_sf"/>
</dbReference>
<dbReference type="SUPFAM" id="SSF140931">
    <property type="entry name" value="Fic-like"/>
    <property type="match status" value="1"/>
</dbReference>
<keyword evidence="9" id="KW-0132">Cell division</keyword>
<proteinExistence type="predicted"/>
<name>A0A0L1MPI9_PSESX</name>
<dbReference type="GO" id="GO:0051301">
    <property type="term" value="P:cell division"/>
    <property type="evidence" value="ECO:0007669"/>
    <property type="project" value="UniProtKB-KW"/>
</dbReference>
<dbReference type="EC" id="2.7.7.108" evidence="5"/>
<comment type="catalytic activity">
    <reaction evidence="7">
        <text>L-tyrosyl-[protein] + ATP = O-(5'-adenylyl)-L-tyrosyl-[protein] + diphosphate</text>
        <dbReference type="Rhea" id="RHEA:54288"/>
        <dbReference type="Rhea" id="RHEA-COMP:10136"/>
        <dbReference type="Rhea" id="RHEA-COMP:13846"/>
        <dbReference type="ChEBI" id="CHEBI:30616"/>
        <dbReference type="ChEBI" id="CHEBI:33019"/>
        <dbReference type="ChEBI" id="CHEBI:46858"/>
        <dbReference type="ChEBI" id="CHEBI:83624"/>
        <dbReference type="EC" id="2.7.7.108"/>
    </reaction>
</comment>
<dbReference type="GO" id="GO:0070733">
    <property type="term" value="F:AMPylase activity"/>
    <property type="evidence" value="ECO:0007669"/>
    <property type="project" value="UniProtKB-EC"/>
</dbReference>
<dbReference type="GO" id="GO:0051302">
    <property type="term" value="P:regulation of cell division"/>
    <property type="evidence" value="ECO:0007669"/>
    <property type="project" value="TreeGrafter"/>
</dbReference>
<sequence>MVDKYGVGQDPYCYPDSDVLRNLLNIHDEEQLQKAERELSEIAADKFRLLPPPYDLSLLQHIHKSLFCDIYEWAGVPRTVNIQKGDTLFCTAERIIPEAEKIFRTMKKAAWFIGTSKAELVIHIAETYGDLNVIHPFREGNGRTQRILFEQIIINAGFAVDWWLVKDAAWIPANIDAVTCDYRGLETIFERCIGDPLDTSLSQN</sequence>
<evidence type="ECO:0000256" key="2">
    <source>
        <dbReference type="ARBA" id="ARBA00022695"/>
    </source>
</evidence>
<keyword evidence="9" id="KW-0131">Cell cycle</keyword>
<evidence type="ECO:0000256" key="6">
    <source>
        <dbReference type="ARBA" id="ARBA00047939"/>
    </source>
</evidence>
<organism evidence="9 10">
    <name type="scientific">Pseudomonas syringae</name>
    <dbReference type="NCBI Taxonomy" id="317"/>
    <lineage>
        <taxon>Bacteria</taxon>
        <taxon>Pseudomonadati</taxon>
        <taxon>Pseudomonadota</taxon>
        <taxon>Gammaproteobacteria</taxon>
        <taxon>Pseudomonadales</taxon>
        <taxon>Pseudomonadaceae</taxon>
        <taxon>Pseudomonas</taxon>
    </lineage>
</organism>
<dbReference type="InterPro" id="IPR003812">
    <property type="entry name" value="Fido"/>
</dbReference>
<dbReference type="Pfam" id="PF02661">
    <property type="entry name" value="Fic"/>
    <property type="match status" value="1"/>
</dbReference>
<dbReference type="PANTHER" id="PTHR39560">
    <property type="entry name" value="PROTEIN ADENYLYLTRANSFERASE FIC-RELATED"/>
    <property type="match status" value="1"/>
</dbReference>
<dbReference type="OrthoDB" id="9807853at2"/>
<evidence type="ECO:0000256" key="1">
    <source>
        <dbReference type="ARBA" id="ARBA00022679"/>
    </source>
</evidence>
<evidence type="ECO:0000256" key="7">
    <source>
        <dbReference type="ARBA" id="ARBA00048696"/>
    </source>
</evidence>
<dbReference type="PATRIC" id="fig|317.197.peg.89"/>
<evidence type="ECO:0000256" key="4">
    <source>
        <dbReference type="ARBA" id="ARBA00022840"/>
    </source>
</evidence>
<reference evidence="9 10" key="1">
    <citation type="submission" date="2015-06" db="EMBL/GenBank/DDBJ databases">
        <authorList>
            <person name="Hoefler B.C."/>
            <person name="Straight P.D."/>
        </authorList>
    </citation>
    <scope>NUCLEOTIDE SEQUENCE [LARGE SCALE GENOMIC DNA]</scope>
    <source>
        <strain evidence="9 10">Riq4</strain>
    </source>
</reference>
<dbReference type="GO" id="GO:0005524">
    <property type="term" value="F:ATP binding"/>
    <property type="evidence" value="ECO:0007669"/>
    <property type="project" value="UniProtKB-KW"/>
</dbReference>
<comment type="caution">
    <text evidence="9">The sequence shown here is derived from an EMBL/GenBank/DDBJ whole genome shotgun (WGS) entry which is preliminary data.</text>
</comment>
<dbReference type="Gene3D" id="1.10.3290.10">
    <property type="entry name" value="Fido-like domain"/>
    <property type="match status" value="1"/>
</dbReference>